<evidence type="ECO:0000256" key="1">
    <source>
        <dbReference type="SAM" id="SignalP"/>
    </source>
</evidence>
<reference evidence="3 4" key="1">
    <citation type="submission" date="2019-12" db="EMBL/GenBank/DDBJ databases">
        <authorList>
            <person name="Xu J."/>
        </authorList>
    </citation>
    <scope>NUCLEOTIDE SEQUENCE [LARGE SCALE GENOMIC DNA]</scope>
    <source>
        <strain evidence="3 4">HX-5-24</strain>
    </source>
</reference>
<proteinExistence type="predicted"/>
<feature type="domain" description="Ricin B lectin" evidence="2">
    <location>
        <begin position="293"/>
        <end position="416"/>
    </location>
</feature>
<keyword evidence="1" id="KW-0732">Signal</keyword>
<name>A0A7C9M225_9GAMM</name>
<dbReference type="InterPro" id="IPR000772">
    <property type="entry name" value="Ricin_B_lectin"/>
</dbReference>
<comment type="caution">
    <text evidence="3">The sequence shown here is derived from an EMBL/GenBank/DDBJ whole genome shotgun (WGS) entry which is preliminary data.</text>
</comment>
<sequence>MPRDALRVIEGFFRMQRCKRSLALSALLLSMYANSAAAEEIVGDFTDATTAQGWALSSELIWTAPSGAVPTPPSTNGTGWVSLMALSPHQDQMSYATSSTLLDTQLPIRIQYEFLSYDTRKNIGATAGFHLIDATKGPELHKKDKSYNCASSTLMVSMGHEGMYYDGCTGPREFWSKFNRVIVRADNTVVARDQAPMWLTCGNYNTWHGERIDARHCTTREEAVATGFVRAVDALVTPNRNGAGYTLDVTIDGQPIYHQLPITKTIPEFVQFGLWAEHHGRPHHEVRNVRVTQDTLLVSDVNGRCVDVERGIAKGHLIYLHACHGGANQVFRFANDAIEVGDLCMDAEFGHYRDGTRVISQTCSGQENQRWALMQTGQLRSKMAGDQRCVTLAANGIHLSLQPCDSTLATQRFTVRAP</sequence>
<protein>
    <recommendedName>
        <fullName evidence="2">Ricin B lectin domain-containing protein</fullName>
    </recommendedName>
</protein>
<gene>
    <name evidence="3" type="ORF">GN331_04510</name>
</gene>
<dbReference type="AlphaFoldDB" id="A0A7C9M225"/>
<dbReference type="InterPro" id="IPR035992">
    <property type="entry name" value="Ricin_B-like_lectins"/>
</dbReference>
<dbReference type="Gene3D" id="2.80.10.50">
    <property type="match status" value="1"/>
</dbReference>
<dbReference type="EMBL" id="WOXT01000001">
    <property type="protein sequence ID" value="MUV13466.1"/>
    <property type="molecule type" value="Genomic_DNA"/>
</dbReference>
<dbReference type="PROSITE" id="PS50231">
    <property type="entry name" value="RICIN_B_LECTIN"/>
    <property type="match status" value="1"/>
</dbReference>
<dbReference type="RefSeq" id="WP_156640652.1">
    <property type="nucleotide sequence ID" value="NZ_WOXT01000001.1"/>
</dbReference>
<organism evidence="3 4">
    <name type="scientific">Noviluteimonas gilva</name>
    <dbReference type="NCBI Taxonomy" id="2682097"/>
    <lineage>
        <taxon>Bacteria</taxon>
        <taxon>Pseudomonadati</taxon>
        <taxon>Pseudomonadota</taxon>
        <taxon>Gammaproteobacteria</taxon>
        <taxon>Lysobacterales</taxon>
        <taxon>Lysobacteraceae</taxon>
        <taxon>Noviluteimonas</taxon>
    </lineage>
</organism>
<dbReference type="SMART" id="SM00458">
    <property type="entry name" value="RICIN"/>
    <property type="match status" value="1"/>
</dbReference>
<evidence type="ECO:0000313" key="4">
    <source>
        <dbReference type="Proteomes" id="UP000479692"/>
    </source>
</evidence>
<feature type="chain" id="PRO_5028849034" description="Ricin B lectin domain-containing protein" evidence="1">
    <location>
        <begin position="39"/>
        <end position="418"/>
    </location>
</feature>
<accession>A0A7C9M225</accession>
<evidence type="ECO:0000313" key="3">
    <source>
        <dbReference type="EMBL" id="MUV13466.1"/>
    </source>
</evidence>
<dbReference type="Pfam" id="PF00652">
    <property type="entry name" value="Ricin_B_lectin"/>
    <property type="match status" value="1"/>
</dbReference>
<feature type="signal peptide" evidence="1">
    <location>
        <begin position="1"/>
        <end position="38"/>
    </location>
</feature>
<keyword evidence="4" id="KW-1185">Reference proteome</keyword>
<dbReference type="SUPFAM" id="SSF50370">
    <property type="entry name" value="Ricin B-like lectins"/>
    <property type="match status" value="1"/>
</dbReference>
<dbReference type="Proteomes" id="UP000479692">
    <property type="component" value="Unassembled WGS sequence"/>
</dbReference>
<evidence type="ECO:0000259" key="2">
    <source>
        <dbReference type="SMART" id="SM00458"/>
    </source>
</evidence>